<comment type="cofactor">
    <cofactor evidence="1 11">
        <name>Mg(2+)</name>
        <dbReference type="ChEBI" id="CHEBI:18420"/>
    </cofactor>
</comment>
<dbReference type="GO" id="GO:0061599">
    <property type="term" value="F:molybdopterin molybdotransferase activity"/>
    <property type="evidence" value="ECO:0007669"/>
    <property type="project" value="UniProtKB-UniRule"/>
</dbReference>
<dbReference type="Gene3D" id="3.40.980.10">
    <property type="entry name" value="MoaB/Mog-like domain"/>
    <property type="match status" value="1"/>
</dbReference>
<keyword evidence="7 11" id="KW-0479">Metal-binding</keyword>
<dbReference type="Gene3D" id="2.170.190.11">
    <property type="entry name" value="Molybdopterin biosynthesis moea protein, domain 3"/>
    <property type="match status" value="1"/>
</dbReference>
<evidence type="ECO:0000256" key="1">
    <source>
        <dbReference type="ARBA" id="ARBA00001946"/>
    </source>
</evidence>
<dbReference type="InterPro" id="IPR005110">
    <property type="entry name" value="MoeA_linker/N"/>
</dbReference>
<dbReference type="InterPro" id="IPR036135">
    <property type="entry name" value="MoeA_linker/N_sf"/>
</dbReference>
<dbReference type="InterPro" id="IPR036688">
    <property type="entry name" value="MoeA_C_domain_IV_sf"/>
</dbReference>
<evidence type="ECO:0000313" key="13">
    <source>
        <dbReference type="EMBL" id="PTM57082.1"/>
    </source>
</evidence>
<dbReference type="GO" id="GO:0005829">
    <property type="term" value="C:cytosol"/>
    <property type="evidence" value="ECO:0007669"/>
    <property type="project" value="TreeGrafter"/>
</dbReference>
<keyword evidence="5 11" id="KW-0500">Molybdenum</keyword>
<name>A0A2T4Z5B6_9HYPH</name>
<evidence type="ECO:0000256" key="5">
    <source>
        <dbReference type="ARBA" id="ARBA00022505"/>
    </source>
</evidence>
<keyword evidence="8 11" id="KW-0460">Magnesium</keyword>
<dbReference type="Pfam" id="PF00994">
    <property type="entry name" value="MoCF_biosynth"/>
    <property type="match status" value="1"/>
</dbReference>
<dbReference type="InterPro" id="IPR001453">
    <property type="entry name" value="MoaB/Mog_dom"/>
</dbReference>
<dbReference type="PROSITE" id="PS01079">
    <property type="entry name" value="MOCF_BIOSYNTHESIS_2"/>
    <property type="match status" value="1"/>
</dbReference>
<sequence>MAGLLPVEEALARVLDGASPLPEEWIPVGDCDGRVLTRDLLASRSQPPDDMSAMDGYALRASDLPGRLTVIGEAAAGRAFGGEVGTGQAVRIFTGAPIPPGADAVIMQEDTARDGDAVIIDRTARPGQFIRRRGLDFTAGVSVLPAGTVMNPRSLALAAAMNHASVPVHRRPRVAILSTGDELVEPGTAPGPNQIVSSNALAIAAMARRAGADVTHLGIAPDRLDATLARVRLARSEGHDILVTSGGASVGEYDLMRDVIRHEGGELGFWKIAMRPGKPLMMADLGETRLLGLPGNPVASFVCAMLFLEPLIARLAGRAVDGPATEAAILGSDVPANDLRADHLRARLTTSADGLVATPFPVQDSSMIRVLAEADALILRPPHAPAARAGEPCRVVRLPR</sequence>
<dbReference type="OrthoDB" id="9804758at2"/>
<dbReference type="UniPathway" id="UPA00344"/>
<dbReference type="EC" id="2.10.1.1" evidence="11"/>
<protein>
    <recommendedName>
        <fullName evidence="11">Molybdopterin molybdenumtransferase</fullName>
        <ecNumber evidence="11">2.10.1.1</ecNumber>
    </recommendedName>
</protein>
<evidence type="ECO:0000256" key="2">
    <source>
        <dbReference type="ARBA" id="ARBA00002901"/>
    </source>
</evidence>
<evidence type="ECO:0000256" key="4">
    <source>
        <dbReference type="ARBA" id="ARBA00010763"/>
    </source>
</evidence>
<dbReference type="GO" id="GO:0046872">
    <property type="term" value="F:metal ion binding"/>
    <property type="evidence" value="ECO:0007669"/>
    <property type="project" value="UniProtKB-UniRule"/>
</dbReference>
<comment type="catalytic activity">
    <reaction evidence="10">
        <text>adenylyl-molybdopterin + molybdate = Mo-molybdopterin + AMP + H(+)</text>
        <dbReference type="Rhea" id="RHEA:35047"/>
        <dbReference type="ChEBI" id="CHEBI:15378"/>
        <dbReference type="ChEBI" id="CHEBI:36264"/>
        <dbReference type="ChEBI" id="CHEBI:62727"/>
        <dbReference type="ChEBI" id="CHEBI:71302"/>
        <dbReference type="ChEBI" id="CHEBI:456215"/>
        <dbReference type="EC" id="2.10.1.1"/>
    </reaction>
</comment>
<dbReference type="FunFam" id="3.40.980.10:FF:000004">
    <property type="entry name" value="Molybdopterin molybdenumtransferase"/>
    <property type="match status" value="1"/>
</dbReference>
<keyword evidence="6 11" id="KW-0808">Transferase</keyword>
<evidence type="ECO:0000256" key="6">
    <source>
        <dbReference type="ARBA" id="ARBA00022679"/>
    </source>
</evidence>
<reference evidence="13 14" key="1">
    <citation type="submission" date="2018-04" db="EMBL/GenBank/DDBJ databases">
        <title>Genomic Encyclopedia of Archaeal and Bacterial Type Strains, Phase II (KMG-II): from individual species to whole genera.</title>
        <authorList>
            <person name="Goeker M."/>
        </authorList>
    </citation>
    <scope>NUCLEOTIDE SEQUENCE [LARGE SCALE GENOMIC DNA]</scope>
    <source>
        <strain evidence="13 14">DSM 25521</strain>
    </source>
</reference>
<gene>
    <name evidence="13" type="ORF">C8P69_104130</name>
</gene>
<accession>A0A2T4Z5B6</accession>
<dbReference type="Gene3D" id="2.40.340.10">
    <property type="entry name" value="MoeA, C-terminal, domain IV"/>
    <property type="match status" value="1"/>
</dbReference>
<dbReference type="RefSeq" id="WP_108176827.1">
    <property type="nucleotide sequence ID" value="NZ_PZZL01000004.1"/>
</dbReference>
<comment type="pathway">
    <text evidence="3 11">Cofactor biosynthesis; molybdopterin biosynthesis.</text>
</comment>
<keyword evidence="14" id="KW-1185">Reference proteome</keyword>
<feature type="domain" description="MoaB/Mog" evidence="12">
    <location>
        <begin position="175"/>
        <end position="314"/>
    </location>
</feature>
<dbReference type="InterPro" id="IPR036425">
    <property type="entry name" value="MoaB/Mog-like_dom_sf"/>
</dbReference>
<evidence type="ECO:0000256" key="11">
    <source>
        <dbReference type="RuleBase" id="RU365090"/>
    </source>
</evidence>
<evidence type="ECO:0000259" key="12">
    <source>
        <dbReference type="SMART" id="SM00852"/>
    </source>
</evidence>
<comment type="similarity">
    <text evidence="4 11">Belongs to the MoeA family.</text>
</comment>
<evidence type="ECO:0000256" key="3">
    <source>
        <dbReference type="ARBA" id="ARBA00005046"/>
    </source>
</evidence>
<dbReference type="NCBIfam" id="NF045515">
    <property type="entry name" value="Glp_gephyrin"/>
    <property type="match status" value="1"/>
</dbReference>
<organism evidence="13 14">
    <name type="scientific">Phreatobacter oligotrophus</name>
    <dbReference type="NCBI Taxonomy" id="1122261"/>
    <lineage>
        <taxon>Bacteria</taxon>
        <taxon>Pseudomonadati</taxon>
        <taxon>Pseudomonadota</taxon>
        <taxon>Alphaproteobacteria</taxon>
        <taxon>Hyphomicrobiales</taxon>
        <taxon>Phreatobacteraceae</taxon>
        <taxon>Phreatobacter</taxon>
    </lineage>
</organism>
<dbReference type="SUPFAM" id="SSF63867">
    <property type="entry name" value="MoeA C-terminal domain-like"/>
    <property type="match status" value="1"/>
</dbReference>
<dbReference type="Gene3D" id="3.90.105.10">
    <property type="entry name" value="Molybdopterin biosynthesis moea protein, domain 2"/>
    <property type="match status" value="1"/>
</dbReference>
<comment type="function">
    <text evidence="2 11">Catalyzes the insertion of molybdate into adenylated molybdopterin with the concomitant release of AMP.</text>
</comment>
<dbReference type="CDD" id="cd00887">
    <property type="entry name" value="MoeA"/>
    <property type="match status" value="1"/>
</dbReference>
<evidence type="ECO:0000256" key="8">
    <source>
        <dbReference type="ARBA" id="ARBA00022842"/>
    </source>
</evidence>
<evidence type="ECO:0000256" key="7">
    <source>
        <dbReference type="ARBA" id="ARBA00022723"/>
    </source>
</evidence>
<dbReference type="PANTHER" id="PTHR10192">
    <property type="entry name" value="MOLYBDOPTERIN BIOSYNTHESIS PROTEIN"/>
    <property type="match status" value="1"/>
</dbReference>
<dbReference type="InterPro" id="IPR005111">
    <property type="entry name" value="MoeA_C_domain_IV"/>
</dbReference>
<dbReference type="EMBL" id="PZZL01000004">
    <property type="protein sequence ID" value="PTM57082.1"/>
    <property type="molecule type" value="Genomic_DNA"/>
</dbReference>
<dbReference type="FunFam" id="2.170.190.11:FF:000001">
    <property type="entry name" value="Molybdopterin molybdenumtransferase"/>
    <property type="match status" value="1"/>
</dbReference>
<dbReference type="SUPFAM" id="SSF63882">
    <property type="entry name" value="MoeA N-terminal region -like"/>
    <property type="match status" value="1"/>
</dbReference>
<dbReference type="GO" id="GO:0006777">
    <property type="term" value="P:Mo-molybdopterin cofactor biosynthetic process"/>
    <property type="evidence" value="ECO:0007669"/>
    <property type="project" value="UniProtKB-UniRule"/>
</dbReference>
<dbReference type="SUPFAM" id="SSF53218">
    <property type="entry name" value="Molybdenum cofactor biosynthesis proteins"/>
    <property type="match status" value="1"/>
</dbReference>
<dbReference type="InterPro" id="IPR038987">
    <property type="entry name" value="MoeA-like"/>
</dbReference>
<evidence type="ECO:0000256" key="9">
    <source>
        <dbReference type="ARBA" id="ARBA00023150"/>
    </source>
</evidence>
<dbReference type="Pfam" id="PF03453">
    <property type="entry name" value="MoeA_N"/>
    <property type="match status" value="1"/>
</dbReference>
<dbReference type="AlphaFoldDB" id="A0A2T4Z5B6"/>
<comment type="caution">
    <text evidence="13">The sequence shown here is derived from an EMBL/GenBank/DDBJ whole genome shotgun (WGS) entry which is preliminary data.</text>
</comment>
<dbReference type="InterPro" id="IPR008284">
    <property type="entry name" value="MoCF_biosynth_CS"/>
</dbReference>
<proteinExistence type="inferred from homology"/>
<evidence type="ECO:0000256" key="10">
    <source>
        <dbReference type="ARBA" id="ARBA00047317"/>
    </source>
</evidence>
<dbReference type="Proteomes" id="UP000241808">
    <property type="component" value="Unassembled WGS sequence"/>
</dbReference>
<dbReference type="Pfam" id="PF03454">
    <property type="entry name" value="MoeA_C"/>
    <property type="match status" value="1"/>
</dbReference>
<evidence type="ECO:0000313" key="14">
    <source>
        <dbReference type="Proteomes" id="UP000241808"/>
    </source>
</evidence>
<dbReference type="PANTHER" id="PTHR10192:SF5">
    <property type="entry name" value="GEPHYRIN"/>
    <property type="match status" value="1"/>
</dbReference>
<dbReference type="SMART" id="SM00852">
    <property type="entry name" value="MoCF_biosynth"/>
    <property type="match status" value="1"/>
</dbReference>
<keyword evidence="9 11" id="KW-0501">Molybdenum cofactor biosynthesis</keyword>